<evidence type="ECO:0000313" key="3">
    <source>
        <dbReference type="WBParaSite" id="Hba_09645"/>
    </source>
</evidence>
<dbReference type="Proteomes" id="UP000095283">
    <property type="component" value="Unplaced"/>
</dbReference>
<sequence length="283" mass="33433">MNLQYFLIKFYVACISHFRIFFSFIFIYLVAVGFYKSIFRSLVCVDPLNTWRWMIMKSLLRNMSNVMMTRLKTVIKGWSQSNFLFLKTDSKTIVQKIYELFDCGTLKVILIKRCACFIFLSFRPFSGDTDYRTVLFRKIITLRWLILLPFFFFVFGEQFVNVKFNFDFRMRGIAMYTTNKDDPYVTEHVNNEYEIKPDDNIVAVAKIHKVGHQIYVILDVVCRYSSDESRLITWIIAVKRKKRDASQQGHTDAVISLAWNKNTTHVLSSLQYLGPNQLKLLLV</sequence>
<reference evidence="3" key="1">
    <citation type="submission" date="2016-11" db="UniProtKB">
        <authorList>
            <consortium name="WormBaseParasite"/>
        </authorList>
    </citation>
    <scope>IDENTIFICATION</scope>
</reference>
<keyword evidence="1" id="KW-0472">Membrane</keyword>
<organism evidence="2 3">
    <name type="scientific">Heterorhabditis bacteriophora</name>
    <name type="common">Entomopathogenic nematode worm</name>
    <dbReference type="NCBI Taxonomy" id="37862"/>
    <lineage>
        <taxon>Eukaryota</taxon>
        <taxon>Metazoa</taxon>
        <taxon>Ecdysozoa</taxon>
        <taxon>Nematoda</taxon>
        <taxon>Chromadorea</taxon>
        <taxon>Rhabditida</taxon>
        <taxon>Rhabditina</taxon>
        <taxon>Rhabditomorpha</taxon>
        <taxon>Strongyloidea</taxon>
        <taxon>Heterorhabditidae</taxon>
        <taxon>Heterorhabditis</taxon>
    </lineage>
</organism>
<evidence type="ECO:0000313" key="2">
    <source>
        <dbReference type="Proteomes" id="UP000095283"/>
    </source>
</evidence>
<name>A0A1I7WWT6_HETBA</name>
<keyword evidence="1" id="KW-0812">Transmembrane</keyword>
<proteinExistence type="predicted"/>
<keyword evidence="2" id="KW-1185">Reference proteome</keyword>
<keyword evidence="1" id="KW-1133">Transmembrane helix</keyword>
<evidence type="ECO:0000256" key="1">
    <source>
        <dbReference type="SAM" id="Phobius"/>
    </source>
</evidence>
<protein>
    <submittedName>
        <fullName evidence="3">Signal peptidase I</fullName>
    </submittedName>
</protein>
<feature type="transmembrane region" description="Helical" evidence="1">
    <location>
        <begin position="142"/>
        <end position="160"/>
    </location>
</feature>
<dbReference type="WBParaSite" id="Hba_09645">
    <property type="protein sequence ID" value="Hba_09645"/>
    <property type="gene ID" value="Hba_09645"/>
</dbReference>
<dbReference type="AlphaFoldDB" id="A0A1I7WWT6"/>
<feature type="transmembrane region" description="Helical" evidence="1">
    <location>
        <begin position="6"/>
        <end position="31"/>
    </location>
</feature>
<accession>A0A1I7WWT6</accession>